<gene>
    <name evidence="1" type="ORF">ALP23_05179</name>
</gene>
<evidence type="ECO:0000313" key="2">
    <source>
        <dbReference type="Proteomes" id="UP000271152"/>
    </source>
</evidence>
<evidence type="ECO:0000313" key="1">
    <source>
        <dbReference type="EMBL" id="RMU78175.1"/>
    </source>
</evidence>
<reference evidence="1 2" key="1">
    <citation type="submission" date="2018-08" db="EMBL/GenBank/DDBJ databases">
        <title>Recombination of ecologically and evolutionarily significant loci maintains genetic cohesion in the Pseudomonas syringae species complex.</title>
        <authorList>
            <person name="Dillon M."/>
            <person name="Thakur S."/>
            <person name="Almeida R.N.D."/>
            <person name="Weir B.S."/>
            <person name="Guttman D.S."/>
        </authorList>
    </citation>
    <scope>NUCLEOTIDE SEQUENCE [LARGE SCALE GENOMIC DNA]</scope>
    <source>
        <strain evidence="1 2">ICMP 11947</strain>
    </source>
</reference>
<sequence>MTIVPMLRVGTHFVTLCVISKPSGKCLITHNSGFWPEAVGRTGRRFADPLLPVGRRSELVRDLPGTGSKTCAPGTSGSNEVTSFRAASQPIVAVFTY</sequence>
<protein>
    <submittedName>
        <fullName evidence="1">Uncharacterized protein</fullName>
    </submittedName>
</protein>
<dbReference type="Proteomes" id="UP000271152">
    <property type="component" value="Unassembled WGS sequence"/>
</dbReference>
<dbReference type="EMBL" id="RBUG01000007">
    <property type="protein sequence ID" value="RMU78175.1"/>
    <property type="molecule type" value="Genomic_DNA"/>
</dbReference>
<accession>A0A3M5X823</accession>
<dbReference type="AlphaFoldDB" id="A0A3M5X823"/>
<name>A0A3M5X823_9PSED</name>
<comment type="caution">
    <text evidence="1">The sequence shown here is derived from an EMBL/GenBank/DDBJ whole genome shotgun (WGS) entry which is preliminary data.</text>
</comment>
<proteinExistence type="predicted"/>
<organism evidence="1 2">
    <name type="scientific">Pseudomonas syringae pv. apii</name>
    <dbReference type="NCBI Taxonomy" id="81036"/>
    <lineage>
        <taxon>Bacteria</taxon>
        <taxon>Pseudomonadati</taxon>
        <taxon>Pseudomonadota</taxon>
        <taxon>Gammaproteobacteria</taxon>
        <taxon>Pseudomonadales</taxon>
        <taxon>Pseudomonadaceae</taxon>
        <taxon>Pseudomonas</taxon>
    </lineage>
</organism>